<dbReference type="InterPro" id="IPR050931">
    <property type="entry name" value="Mito_Protein_Transport_Metaxin"/>
</dbReference>
<dbReference type="InterPro" id="IPR040079">
    <property type="entry name" value="Glutathione_S-Trfase"/>
</dbReference>
<dbReference type="AlphaFoldDB" id="A0AAD4I0I0"/>
<reference evidence="4" key="1">
    <citation type="submission" date="2023-02" db="EMBL/GenBank/DDBJ databases">
        <authorList>
            <person name="Palmer J.M."/>
        </authorList>
    </citation>
    <scope>NUCLEOTIDE SEQUENCE</scope>
    <source>
        <strain evidence="4">FW57</strain>
    </source>
</reference>
<evidence type="ECO:0000313" key="4">
    <source>
        <dbReference type="EMBL" id="KAG7289305.1"/>
    </source>
</evidence>
<dbReference type="SFLD" id="SFLDG01200">
    <property type="entry name" value="SUF1.1"/>
    <property type="match status" value="1"/>
</dbReference>
<dbReference type="PANTHER" id="PTHR12289">
    <property type="entry name" value="METAXIN RELATED"/>
    <property type="match status" value="1"/>
</dbReference>
<dbReference type="GO" id="GO:0005737">
    <property type="term" value="C:cytoplasm"/>
    <property type="evidence" value="ECO:0007669"/>
    <property type="project" value="TreeGrafter"/>
</dbReference>
<evidence type="ECO:0000256" key="1">
    <source>
        <dbReference type="ARBA" id="ARBA00006475"/>
    </source>
</evidence>
<evidence type="ECO:0000256" key="2">
    <source>
        <dbReference type="ARBA" id="ARBA00007409"/>
    </source>
</evidence>
<dbReference type="InterPro" id="IPR026928">
    <property type="entry name" value="FAX/IsoI-like"/>
</dbReference>
<comment type="similarity">
    <text evidence="2">Belongs to the GST superfamily.</text>
</comment>
<dbReference type="Proteomes" id="UP001197093">
    <property type="component" value="Unassembled WGS sequence"/>
</dbReference>
<evidence type="ECO:0000313" key="5">
    <source>
        <dbReference type="Proteomes" id="UP001197093"/>
    </source>
</evidence>
<accession>A0AAD4I0I0</accession>
<name>A0AAD4I0I0_9PEZI</name>
<comment type="caution">
    <text evidence="4">The sequence shown here is derived from an EMBL/GenBank/DDBJ whole genome shotgun (WGS) entry which is preliminary data.</text>
</comment>
<protein>
    <recommendedName>
        <fullName evidence="3">Thioredoxin-like fold domain-containing protein</fullName>
    </recommendedName>
</protein>
<feature type="domain" description="Thioredoxin-like fold" evidence="3">
    <location>
        <begin position="26"/>
        <end position="113"/>
    </location>
</feature>
<keyword evidence="5" id="KW-1185">Reference proteome</keyword>
<dbReference type="SFLD" id="SFLDG01180">
    <property type="entry name" value="SUF1"/>
    <property type="match status" value="1"/>
</dbReference>
<gene>
    <name evidence="4" type="ORF">NEMBOFW57_005672</name>
</gene>
<organism evidence="4 5">
    <name type="scientific">Staphylotrichum longicolle</name>
    <dbReference type="NCBI Taxonomy" id="669026"/>
    <lineage>
        <taxon>Eukaryota</taxon>
        <taxon>Fungi</taxon>
        <taxon>Dikarya</taxon>
        <taxon>Ascomycota</taxon>
        <taxon>Pezizomycotina</taxon>
        <taxon>Sordariomycetes</taxon>
        <taxon>Sordariomycetidae</taxon>
        <taxon>Sordariales</taxon>
        <taxon>Chaetomiaceae</taxon>
        <taxon>Staphylotrichum</taxon>
    </lineage>
</organism>
<dbReference type="EMBL" id="JAHCVI010000002">
    <property type="protein sequence ID" value="KAG7289305.1"/>
    <property type="molecule type" value="Genomic_DNA"/>
</dbReference>
<dbReference type="PANTHER" id="PTHR12289:SF41">
    <property type="entry name" value="FAILED AXON CONNECTIONS-RELATED"/>
    <property type="match status" value="1"/>
</dbReference>
<dbReference type="SFLD" id="SFLDS00019">
    <property type="entry name" value="Glutathione_Transferase_(cytos"/>
    <property type="match status" value="1"/>
</dbReference>
<dbReference type="InterPro" id="IPR012336">
    <property type="entry name" value="Thioredoxin-like_fold"/>
</dbReference>
<comment type="similarity">
    <text evidence="1">Belongs to the FAX family.</text>
</comment>
<proteinExistence type="inferred from homology"/>
<sequence>MASPKPTPALTLFRGFPATNRHVPSPFVNKLEARLRMGGLPYRIDSGLPMKAPRGKIPYVELNTSPDPSASSPEQLADSALITRRLVEDGDGGMRALLEDKVYFYQVRERWVDNYYAMRDSVLGFMPYPVRVLVGLLAYRNVTATLQGQGALRYTGEEMAALRLEAWEGVNAMLVESRSKALAAGSEGPFWVLGGERPTEADPTVFGFVAAALACEQAPATEKVVRSFPVVMEYAKRIHDQYFSDYECWQD</sequence>
<evidence type="ECO:0000259" key="3">
    <source>
        <dbReference type="Pfam" id="PF17172"/>
    </source>
</evidence>
<dbReference type="Pfam" id="PF17172">
    <property type="entry name" value="GST_N_4"/>
    <property type="match status" value="1"/>
</dbReference>